<keyword evidence="5" id="KW-0560">Oxidoreductase</keyword>
<dbReference type="InterPro" id="IPR006620">
    <property type="entry name" value="Pro_4_hyd_alph"/>
</dbReference>
<evidence type="ECO:0000256" key="1">
    <source>
        <dbReference type="ARBA" id="ARBA00001961"/>
    </source>
</evidence>
<keyword evidence="4" id="KW-0223">Dioxygenase</keyword>
<evidence type="ECO:0000256" key="4">
    <source>
        <dbReference type="ARBA" id="ARBA00022964"/>
    </source>
</evidence>
<dbReference type="PANTHER" id="PTHR12907:SF26">
    <property type="entry name" value="HIF PROLYL HYDROXYLASE, ISOFORM C"/>
    <property type="match status" value="1"/>
</dbReference>
<dbReference type="PROSITE" id="PS51471">
    <property type="entry name" value="FE2OG_OXY"/>
    <property type="match status" value="1"/>
</dbReference>
<protein>
    <recommendedName>
        <fullName evidence="7">hypoxia-inducible factor-proline dioxygenase</fullName>
        <ecNumber evidence="7">1.14.11.29</ecNumber>
    </recommendedName>
</protein>
<dbReference type="Proteomes" id="UP000030665">
    <property type="component" value="Unassembled WGS sequence"/>
</dbReference>
<evidence type="ECO:0000256" key="2">
    <source>
        <dbReference type="ARBA" id="ARBA00022723"/>
    </source>
</evidence>
<dbReference type="PANTHER" id="PTHR12907">
    <property type="entry name" value="EGL NINE HOMOLOG-RELATED"/>
    <property type="match status" value="1"/>
</dbReference>
<dbReference type="InterPro" id="IPR044862">
    <property type="entry name" value="Pro_4_hyd_alph_FE2OG_OXY"/>
</dbReference>
<feature type="non-terminal residue" evidence="10">
    <location>
        <position position="1"/>
    </location>
</feature>
<dbReference type="SMART" id="SM00702">
    <property type="entry name" value="P4Hc"/>
    <property type="match status" value="1"/>
</dbReference>
<organism evidence="10 11">
    <name type="scientific">Trichuris trichiura</name>
    <name type="common">Whipworm</name>
    <name type="synonym">Trichocephalus trichiurus</name>
    <dbReference type="NCBI Taxonomy" id="36087"/>
    <lineage>
        <taxon>Eukaryota</taxon>
        <taxon>Metazoa</taxon>
        <taxon>Ecdysozoa</taxon>
        <taxon>Nematoda</taxon>
        <taxon>Enoplea</taxon>
        <taxon>Dorylaimia</taxon>
        <taxon>Trichinellida</taxon>
        <taxon>Trichuridae</taxon>
        <taxon>Trichuris</taxon>
    </lineage>
</organism>
<dbReference type="GO" id="GO:0008198">
    <property type="term" value="F:ferrous iron binding"/>
    <property type="evidence" value="ECO:0007669"/>
    <property type="project" value="TreeGrafter"/>
</dbReference>
<dbReference type="AlphaFoldDB" id="A0A077Z8U2"/>
<keyword evidence="3" id="KW-0847">Vitamin C</keyword>
<keyword evidence="11" id="KW-1185">Reference proteome</keyword>
<evidence type="ECO:0000256" key="7">
    <source>
        <dbReference type="ARBA" id="ARBA00039004"/>
    </source>
</evidence>
<evidence type="ECO:0000256" key="8">
    <source>
        <dbReference type="ARBA" id="ARBA00049134"/>
    </source>
</evidence>
<reference evidence="10" key="1">
    <citation type="submission" date="2014-01" db="EMBL/GenBank/DDBJ databases">
        <authorList>
            <person name="Aslett M."/>
        </authorList>
    </citation>
    <scope>NUCLEOTIDE SEQUENCE</scope>
</reference>
<comment type="cofactor">
    <cofactor evidence="1">
        <name>L-ascorbate</name>
        <dbReference type="ChEBI" id="CHEBI:38290"/>
    </cofactor>
</comment>
<dbReference type="GO" id="GO:0160082">
    <property type="term" value="F:hypoxia-inducible factor-proline dioxygenase activity"/>
    <property type="evidence" value="ECO:0007669"/>
    <property type="project" value="UniProtKB-EC"/>
</dbReference>
<name>A0A077Z8U2_TRITR</name>
<dbReference type="Pfam" id="PF13640">
    <property type="entry name" value="2OG-FeII_Oxy_3"/>
    <property type="match status" value="1"/>
</dbReference>
<accession>A0A077Z8U2</accession>
<dbReference type="EMBL" id="HG806092">
    <property type="protein sequence ID" value="CDW56892.1"/>
    <property type="molecule type" value="Genomic_DNA"/>
</dbReference>
<dbReference type="STRING" id="36087.A0A077Z8U2"/>
<keyword evidence="6" id="KW-0408">Iron</keyword>
<dbReference type="OrthoDB" id="5952526at2759"/>
<sequence length="254" mass="29500">RHFRIGDCCLLPQYVSTLSLNDFEEEEEETSAHEDCIAEYAINRLYSRGWAIVDGFVGQRRAYAVLEEARNLYKSGVFAAGQVSHQGAHEPNFRSDFIYWMNGNDKSSVNIGFLLAQFDNVIKKISLRLSDNKIVRKSKAMLSCYPISARYVRHVDNPDGDGRLITCVYYMNPNWRREDGGILRLYPQSSNNNIDVLPLLDRMTFFWSDCRNPHEVTATNRERRNVVCHLNFARSGRSVLVIRFKQRKRRFCQS</sequence>
<comment type="catalytic activity">
    <reaction evidence="8">
        <text>L-prolyl-[hypoxia-inducible factor alpha subunit] + 2-oxoglutarate + O2 = trans-4-hydroxy-L-prolyl-[hypoxia-inducible factor alpha subunit] + succinate + CO2</text>
        <dbReference type="Rhea" id="RHEA:48400"/>
        <dbReference type="Rhea" id="RHEA-COMP:12093"/>
        <dbReference type="Rhea" id="RHEA-COMP:12094"/>
        <dbReference type="ChEBI" id="CHEBI:15379"/>
        <dbReference type="ChEBI" id="CHEBI:16526"/>
        <dbReference type="ChEBI" id="CHEBI:16810"/>
        <dbReference type="ChEBI" id="CHEBI:30031"/>
        <dbReference type="ChEBI" id="CHEBI:50342"/>
        <dbReference type="ChEBI" id="CHEBI:61965"/>
        <dbReference type="EC" id="1.14.11.29"/>
    </reaction>
</comment>
<gene>
    <name evidence="10" type="ORF">TTRE_0000517501</name>
</gene>
<evidence type="ECO:0000313" key="11">
    <source>
        <dbReference type="Proteomes" id="UP000030665"/>
    </source>
</evidence>
<feature type="domain" description="Fe2OG dioxygenase" evidence="9">
    <location>
        <begin position="136"/>
        <end position="235"/>
    </location>
</feature>
<keyword evidence="2" id="KW-0479">Metal-binding</keyword>
<evidence type="ECO:0000313" key="10">
    <source>
        <dbReference type="EMBL" id="CDW56892.1"/>
    </source>
</evidence>
<dbReference type="InterPro" id="IPR005123">
    <property type="entry name" value="Oxoglu/Fe-dep_dioxygenase_dom"/>
</dbReference>
<evidence type="ECO:0000256" key="6">
    <source>
        <dbReference type="ARBA" id="ARBA00023004"/>
    </source>
</evidence>
<evidence type="ECO:0000256" key="3">
    <source>
        <dbReference type="ARBA" id="ARBA00022896"/>
    </source>
</evidence>
<evidence type="ECO:0000259" key="9">
    <source>
        <dbReference type="PROSITE" id="PS51471"/>
    </source>
</evidence>
<evidence type="ECO:0000256" key="5">
    <source>
        <dbReference type="ARBA" id="ARBA00023002"/>
    </source>
</evidence>
<dbReference type="InterPro" id="IPR051559">
    <property type="entry name" value="HIF_prolyl_hydroxylases"/>
</dbReference>
<dbReference type="EC" id="1.14.11.29" evidence="7"/>
<proteinExistence type="predicted"/>
<reference evidence="10" key="2">
    <citation type="submission" date="2014-03" db="EMBL/GenBank/DDBJ databases">
        <title>The whipworm genome and dual-species transcriptomics of an intimate host-pathogen interaction.</title>
        <authorList>
            <person name="Foth B.J."/>
            <person name="Tsai I.J."/>
            <person name="Reid A.J."/>
            <person name="Bancroft A.J."/>
            <person name="Nichol S."/>
            <person name="Tracey A."/>
            <person name="Holroyd N."/>
            <person name="Cotton J.A."/>
            <person name="Stanley E.J."/>
            <person name="Zarowiecki M."/>
            <person name="Liu J.Z."/>
            <person name="Huckvale T."/>
            <person name="Cooper P.J."/>
            <person name="Grencis R.K."/>
            <person name="Berriman M."/>
        </authorList>
    </citation>
    <scope>NUCLEOTIDE SEQUENCE [LARGE SCALE GENOMIC DNA]</scope>
</reference>
<dbReference type="GO" id="GO:0031418">
    <property type="term" value="F:L-ascorbic acid binding"/>
    <property type="evidence" value="ECO:0007669"/>
    <property type="project" value="UniProtKB-KW"/>
</dbReference>
<dbReference type="Gene3D" id="2.60.120.620">
    <property type="entry name" value="q2cbj1_9rhob like domain"/>
    <property type="match status" value="1"/>
</dbReference>
<dbReference type="GO" id="GO:0071456">
    <property type="term" value="P:cellular response to hypoxia"/>
    <property type="evidence" value="ECO:0007669"/>
    <property type="project" value="TreeGrafter"/>
</dbReference>